<dbReference type="Gene3D" id="3.40.1740.10">
    <property type="entry name" value="VC0467-like"/>
    <property type="match status" value="1"/>
</dbReference>
<dbReference type="GeneID" id="40317166"/>
<evidence type="ECO:0000256" key="1">
    <source>
        <dbReference type="SAM" id="MobiDB-lite"/>
    </source>
</evidence>
<reference evidence="2 3" key="1">
    <citation type="journal article" date="2018" name="BMC Genomics">
        <title>Genomic comparison of Trypanosoma conorhini and Trypanosoma rangeli to Trypanosoma cruzi strains of high and low virulence.</title>
        <authorList>
            <person name="Bradwell K.R."/>
            <person name="Koparde V.N."/>
            <person name="Matveyev A.V."/>
            <person name="Serrano M.G."/>
            <person name="Alves J.M."/>
            <person name="Parikh H."/>
            <person name="Huang B."/>
            <person name="Lee V."/>
            <person name="Espinosa-Alvarez O."/>
            <person name="Ortiz P.A."/>
            <person name="Costa-Martins A.G."/>
            <person name="Teixeira M.M."/>
            <person name="Buck G.A."/>
        </authorList>
    </citation>
    <scope>NUCLEOTIDE SEQUENCE [LARGE SCALE GENOMIC DNA]</scope>
    <source>
        <strain evidence="2 3">025E</strain>
    </source>
</reference>
<dbReference type="OrthoDB" id="272750at2759"/>
<sequence>MEKIVRTVYRQLYKKAASVDKDIALRSVLTCSPQRVYDHRRGGWIAFDVAKQAGWPESRVFLDGLIRRLNCGREFYIPQNGRDADDNSRSGGGGGSSSRGGASGSGNNTNNDGGKEPSPSLLQVLRTSFEETPFSITQMNNAFAALKELAYVTEMASKHYGSGVSPPPEAKTLPTPKLAVVDAVEEMHNVSLTKGLSDALERMTGDQRGILSRTSEEDVRVRGERQNVAGKEAEEEEEENGAAAASGKKSSKTPFETPNSVHMLLAHPQLYDFFRYSVMIVIRSTPNESAAFVLNKPLENDEGMTMPVNATIRLNHVHPIFGRHLANHTVMIGGPVSRGSFDSSILLLHRVPDVDDAIPVSRTLWVDGNYDVLQKKIEDGTADAKDIVVICGFSGWGGDQLAGEIRSGTWVVARGSTDDPAMDDFIFALTRYAGASSSAAAPQPTPAPASRKATQKPPSGENRSRSAAVWSWAYGALGAPYTELARNQKPLMQGPQEK</sequence>
<organism evidence="2 3">
    <name type="scientific">Trypanosoma conorhini</name>
    <dbReference type="NCBI Taxonomy" id="83891"/>
    <lineage>
        <taxon>Eukaryota</taxon>
        <taxon>Discoba</taxon>
        <taxon>Euglenozoa</taxon>
        <taxon>Kinetoplastea</taxon>
        <taxon>Metakinetoplastina</taxon>
        <taxon>Trypanosomatida</taxon>
        <taxon>Trypanosomatidae</taxon>
        <taxon>Trypanosoma</taxon>
    </lineage>
</organism>
<feature type="region of interest" description="Disordered" evidence="1">
    <location>
        <begin position="77"/>
        <end position="120"/>
    </location>
</feature>
<accession>A0A3R7S483</accession>
<feature type="compositionally biased region" description="Basic and acidic residues" evidence="1">
    <location>
        <begin position="214"/>
        <end position="225"/>
    </location>
</feature>
<evidence type="ECO:0000313" key="3">
    <source>
        <dbReference type="Proteomes" id="UP000284403"/>
    </source>
</evidence>
<name>A0A3R7S483_9TRYP</name>
<evidence type="ECO:0000313" key="2">
    <source>
        <dbReference type="EMBL" id="RNF21016.1"/>
    </source>
</evidence>
<gene>
    <name evidence="2" type="ORF">Tco025E_03555</name>
</gene>
<feature type="region of interest" description="Disordered" evidence="1">
    <location>
        <begin position="437"/>
        <end position="466"/>
    </location>
</feature>
<dbReference type="SUPFAM" id="SSF143456">
    <property type="entry name" value="VC0467-like"/>
    <property type="match status" value="1"/>
</dbReference>
<dbReference type="Pfam" id="PF02622">
    <property type="entry name" value="DUF179"/>
    <property type="match status" value="1"/>
</dbReference>
<dbReference type="PANTHER" id="PTHR30327">
    <property type="entry name" value="UNCHARACTERIZED PROTEIN YQGE"/>
    <property type="match status" value="1"/>
</dbReference>
<feature type="region of interest" description="Disordered" evidence="1">
    <location>
        <begin position="207"/>
        <end position="255"/>
    </location>
</feature>
<dbReference type="Proteomes" id="UP000284403">
    <property type="component" value="Unassembled WGS sequence"/>
</dbReference>
<comment type="caution">
    <text evidence="2">The sequence shown here is derived from an EMBL/GenBank/DDBJ whole genome shotgun (WGS) entry which is preliminary data.</text>
</comment>
<feature type="compositionally biased region" description="Gly residues" evidence="1">
    <location>
        <begin position="90"/>
        <end position="104"/>
    </location>
</feature>
<dbReference type="AlphaFoldDB" id="A0A3R7S483"/>
<proteinExistence type="predicted"/>
<keyword evidence="3" id="KW-1185">Reference proteome</keyword>
<dbReference type="GO" id="GO:0005829">
    <property type="term" value="C:cytosol"/>
    <property type="evidence" value="ECO:0007669"/>
    <property type="project" value="TreeGrafter"/>
</dbReference>
<protein>
    <submittedName>
        <fullName evidence="2">Uncharacterized protein</fullName>
    </submittedName>
</protein>
<dbReference type="RefSeq" id="XP_029229414.1">
    <property type="nucleotide sequence ID" value="XM_029370473.1"/>
</dbReference>
<dbReference type="EMBL" id="MKKU01000165">
    <property type="protein sequence ID" value="RNF21016.1"/>
    <property type="molecule type" value="Genomic_DNA"/>
</dbReference>
<dbReference type="PANTHER" id="PTHR30327:SF1">
    <property type="entry name" value="UPF0301 PROTEIN YQGE"/>
    <property type="match status" value="1"/>
</dbReference>
<dbReference type="InterPro" id="IPR003774">
    <property type="entry name" value="AlgH-like"/>
</dbReference>